<dbReference type="InterPro" id="IPR029016">
    <property type="entry name" value="GAF-like_dom_sf"/>
</dbReference>
<dbReference type="Pfam" id="PF01614">
    <property type="entry name" value="IclR_C"/>
    <property type="match status" value="1"/>
</dbReference>
<gene>
    <name evidence="6" type="ORF">H8717_11320</name>
</gene>
<comment type="caution">
    <text evidence="6">The sequence shown here is derived from an EMBL/GenBank/DDBJ whole genome shotgun (WGS) entry which is preliminary data.</text>
</comment>
<keyword evidence="7" id="KW-1185">Reference proteome</keyword>
<dbReference type="EMBL" id="JACRTB010000019">
    <property type="protein sequence ID" value="MBC8576992.1"/>
    <property type="molecule type" value="Genomic_DNA"/>
</dbReference>
<evidence type="ECO:0000256" key="2">
    <source>
        <dbReference type="ARBA" id="ARBA00023125"/>
    </source>
</evidence>
<sequence>MKRTPGADKATRSNQSSEKLLTIMECLSAQDEPVRLQEIARLVSMNESTTLRYIATLQKSGYVVQDVDTGRYSLTYKICAIAANVSSRKNIRNICSPYLRSIAHIFSESANVAEEHNMMVVYIEAISGPHQLLMTTRRVGNVSPMHCTAVGKLLLLNYTQQQLHQYVAAKGLPAMTMHTITDPAALFAELDKVRAQGYAFDNEEYEPGARCIAAPIYDYTGRVVAGLSVSGPVTRMTDEHIYEKLPFLLDAAAQVSQRMGYDESVRGVRNG</sequence>
<name>A0ABR7NKQ0_9FIRM</name>
<evidence type="ECO:0000259" key="5">
    <source>
        <dbReference type="PROSITE" id="PS51078"/>
    </source>
</evidence>
<dbReference type="InterPro" id="IPR036388">
    <property type="entry name" value="WH-like_DNA-bd_sf"/>
</dbReference>
<dbReference type="PANTHER" id="PTHR30136">
    <property type="entry name" value="HELIX-TURN-HELIX TRANSCRIPTIONAL REGULATOR, ICLR FAMILY"/>
    <property type="match status" value="1"/>
</dbReference>
<dbReference type="InterPro" id="IPR005471">
    <property type="entry name" value="Tscrpt_reg_IclR_N"/>
</dbReference>
<dbReference type="Pfam" id="PF09339">
    <property type="entry name" value="HTH_IclR"/>
    <property type="match status" value="1"/>
</dbReference>
<keyword evidence="2" id="KW-0238">DNA-binding</keyword>
<keyword evidence="3" id="KW-0804">Transcription</keyword>
<evidence type="ECO:0000256" key="1">
    <source>
        <dbReference type="ARBA" id="ARBA00023015"/>
    </source>
</evidence>
<protein>
    <submittedName>
        <fullName evidence="6">IclR family transcriptional regulator</fullName>
    </submittedName>
</protein>
<dbReference type="InterPro" id="IPR014757">
    <property type="entry name" value="Tscrpt_reg_IclR_C"/>
</dbReference>
<feature type="domain" description="IclR-ED" evidence="5">
    <location>
        <begin position="77"/>
        <end position="261"/>
    </location>
</feature>
<dbReference type="Proteomes" id="UP000658131">
    <property type="component" value="Unassembled WGS sequence"/>
</dbReference>
<evidence type="ECO:0000259" key="4">
    <source>
        <dbReference type="PROSITE" id="PS51077"/>
    </source>
</evidence>
<feature type="domain" description="HTH iclR-type" evidence="4">
    <location>
        <begin position="14"/>
        <end position="76"/>
    </location>
</feature>
<dbReference type="PROSITE" id="PS51077">
    <property type="entry name" value="HTH_ICLR"/>
    <property type="match status" value="1"/>
</dbReference>
<dbReference type="PANTHER" id="PTHR30136:SF35">
    <property type="entry name" value="HTH-TYPE TRANSCRIPTIONAL REGULATOR RV1719"/>
    <property type="match status" value="1"/>
</dbReference>
<dbReference type="SUPFAM" id="SSF46785">
    <property type="entry name" value="Winged helix' DNA-binding domain"/>
    <property type="match status" value="1"/>
</dbReference>
<organism evidence="6 7">
    <name type="scientific">Yanshouia hominis</name>
    <dbReference type="NCBI Taxonomy" id="2763673"/>
    <lineage>
        <taxon>Bacteria</taxon>
        <taxon>Bacillati</taxon>
        <taxon>Bacillota</taxon>
        <taxon>Clostridia</taxon>
        <taxon>Eubacteriales</taxon>
        <taxon>Oscillospiraceae</taxon>
        <taxon>Yanshouia</taxon>
    </lineage>
</organism>
<evidence type="ECO:0000313" key="6">
    <source>
        <dbReference type="EMBL" id="MBC8576992.1"/>
    </source>
</evidence>
<dbReference type="InterPro" id="IPR050707">
    <property type="entry name" value="HTH_MetabolicPath_Reg"/>
</dbReference>
<keyword evidence="1" id="KW-0805">Transcription regulation</keyword>
<proteinExistence type="predicted"/>
<evidence type="ECO:0000313" key="7">
    <source>
        <dbReference type="Proteomes" id="UP000658131"/>
    </source>
</evidence>
<dbReference type="SMART" id="SM00346">
    <property type="entry name" value="HTH_ICLR"/>
    <property type="match status" value="1"/>
</dbReference>
<reference evidence="6 7" key="1">
    <citation type="submission" date="2020-08" db="EMBL/GenBank/DDBJ databases">
        <title>Genome public.</title>
        <authorList>
            <person name="Liu C."/>
            <person name="Sun Q."/>
        </authorList>
    </citation>
    <scope>NUCLEOTIDE SEQUENCE [LARGE SCALE GENOMIC DNA]</scope>
    <source>
        <strain evidence="6 7">BX1</strain>
    </source>
</reference>
<dbReference type="Gene3D" id="3.30.450.40">
    <property type="match status" value="1"/>
</dbReference>
<dbReference type="PROSITE" id="PS51078">
    <property type="entry name" value="ICLR_ED"/>
    <property type="match status" value="1"/>
</dbReference>
<accession>A0ABR7NKQ0</accession>
<dbReference type="InterPro" id="IPR036390">
    <property type="entry name" value="WH_DNA-bd_sf"/>
</dbReference>
<dbReference type="Gene3D" id="1.10.10.10">
    <property type="entry name" value="Winged helix-like DNA-binding domain superfamily/Winged helix DNA-binding domain"/>
    <property type="match status" value="1"/>
</dbReference>
<dbReference type="RefSeq" id="WP_262400465.1">
    <property type="nucleotide sequence ID" value="NZ_JACRTB010000019.1"/>
</dbReference>
<evidence type="ECO:0000256" key="3">
    <source>
        <dbReference type="ARBA" id="ARBA00023163"/>
    </source>
</evidence>
<dbReference type="SUPFAM" id="SSF55781">
    <property type="entry name" value="GAF domain-like"/>
    <property type="match status" value="1"/>
</dbReference>